<evidence type="ECO:0000256" key="5">
    <source>
        <dbReference type="ARBA" id="ARBA00022729"/>
    </source>
</evidence>
<feature type="domain" description="Laminin IV type A" evidence="14">
    <location>
        <begin position="511"/>
        <end position="702"/>
    </location>
</feature>
<dbReference type="FunFam" id="2.10.25.10:FF:000033">
    <property type="entry name" value="Laminin subunit alpha 2"/>
    <property type="match status" value="1"/>
</dbReference>
<feature type="domain" description="Laminin EGF-like" evidence="13">
    <location>
        <begin position="1035"/>
        <end position="1085"/>
    </location>
</feature>
<feature type="domain" description="Laminin EGF-like" evidence="13">
    <location>
        <begin position="401"/>
        <end position="453"/>
    </location>
</feature>
<evidence type="ECO:0000256" key="12">
    <source>
        <dbReference type="SAM" id="SignalP"/>
    </source>
</evidence>
<evidence type="ECO:0000256" key="1">
    <source>
        <dbReference type="ARBA" id="ARBA00002418"/>
    </source>
</evidence>
<evidence type="ECO:0000256" key="8">
    <source>
        <dbReference type="ARBA" id="ARBA00023157"/>
    </source>
</evidence>
<accession>A0AAN8B472</accession>
<feature type="domain" description="Laminin IV type A" evidence="14">
    <location>
        <begin position="1150"/>
        <end position="1346"/>
    </location>
</feature>
<evidence type="ECO:0000259" key="13">
    <source>
        <dbReference type="PROSITE" id="PS50027"/>
    </source>
</evidence>
<dbReference type="CDD" id="cd00055">
    <property type="entry name" value="EGF_Lam"/>
    <property type="match status" value="11"/>
</dbReference>
<dbReference type="InterPro" id="IPR008211">
    <property type="entry name" value="Laminin_N"/>
</dbReference>
<dbReference type="GO" id="GO:0005576">
    <property type="term" value="C:extracellular region"/>
    <property type="evidence" value="ECO:0007669"/>
    <property type="project" value="UniProtKB-ARBA"/>
</dbReference>
<evidence type="ECO:0000256" key="4">
    <source>
        <dbReference type="ARBA" id="ARBA00022530"/>
    </source>
</evidence>
<evidence type="ECO:0000256" key="11">
    <source>
        <dbReference type="PROSITE-ProRule" id="PRU00460"/>
    </source>
</evidence>
<dbReference type="SUPFAM" id="SSF57196">
    <property type="entry name" value="EGF/Laminin"/>
    <property type="match status" value="11"/>
</dbReference>
<keyword evidence="4" id="KW-0272">Extracellular matrix</keyword>
<dbReference type="PANTHER" id="PTHR10574:SF409">
    <property type="entry name" value="LAMININ SUBUNIT ALPHA-1"/>
    <property type="match status" value="1"/>
</dbReference>
<dbReference type="InterPro" id="IPR002049">
    <property type="entry name" value="LE_dom"/>
</dbReference>
<feature type="disulfide bond" evidence="11">
    <location>
        <begin position="429"/>
        <end position="438"/>
    </location>
</feature>
<evidence type="ECO:0000256" key="10">
    <source>
        <dbReference type="ARBA" id="ARBA00023292"/>
    </source>
</evidence>
<proteinExistence type="predicted"/>
<dbReference type="PROSITE" id="PS01248">
    <property type="entry name" value="EGF_LAM_1"/>
    <property type="match status" value="4"/>
</dbReference>
<dbReference type="Gene3D" id="2.60.120.260">
    <property type="entry name" value="Galactose-binding domain-like"/>
    <property type="match status" value="1"/>
</dbReference>
<feature type="domain" description="Laminin EGF-like" evidence="13">
    <location>
        <begin position="943"/>
        <end position="989"/>
    </location>
</feature>
<dbReference type="InterPro" id="IPR056863">
    <property type="entry name" value="LMN_ATRN_NET-like_EGF"/>
</dbReference>
<comment type="subcellular location">
    <subcellularLocation>
        <location evidence="2">Secreted</location>
        <location evidence="2">Extracellular space</location>
        <location evidence="2">Extracellular matrix</location>
        <location evidence="2">Basement membrane</location>
    </subcellularLocation>
</comment>
<feature type="non-terminal residue" evidence="16">
    <location>
        <position position="1363"/>
    </location>
</feature>
<feature type="disulfide bond" evidence="11">
    <location>
        <begin position="943"/>
        <end position="955"/>
    </location>
</feature>
<feature type="disulfide bond" evidence="11">
    <location>
        <begin position="1056"/>
        <end position="1065"/>
    </location>
</feature>
<feature type="domain" description="Laminin EGF-like" evidence="13">
    <location>
        <begin position="894"/>
        <end position="942"/>
    </location>
</feature>
<dbReference type="GO" id="GO:0043256">
    <property type="term" value="C:laminin complex"/>
    <property type="evidence" value="ECO:0007669"/>
    <property type="project" value="UniProtKB-ARBA"/>
</dbReference>
<dbReference type="GO" id="GO:0009887">
    <property type="term" value="P:animal organ morphogenesis"/>
    <property type="evidence" value="ECO:0007669"/>
    <property type="project" value="TreeGrafter"/>
</dbReference>
<feature type="domain" description="Laminin EGF-like" evidence="13">
    <location>
        <begin position="454"/>
        <end position="501"/>
    </location>
</feature>
<dbReference type="FunFam" id="2.10.25.10:FF:000051">
    <property type="entry name" value="Laminin subunit alpha 4"/>
    <property type="match status" value="1"/>
</dbReference>
<keyword evidence="17" id="KW-1185">Reference proteome</keyword>
<dbReference type="InterPro" id="IPR000742">
    <property type="entry name" value="EGF"/>
</dbReference>
<keyword evidence="5 12" id="KW-0732">Signal</keyword>
<dbReference type="PANTHER" id="PTHR10574">
    <property type="entry name" value="NETRIN/LAMININ-RELATED"/>
    <property type="match status" value="1"/>
</dbReference>
<keyword evidence="8 11" id="KW-1015">Disulfide bond</keyword>
<dbReference type="Pfam" id="PF24973">
    <property type="entry name" value="EGF_LMN_ATRN"/>
    <property type="match status" value="1"/>
</dbReference>
<dbReference type="PROSITE" id="PS50027">
    <property type="entry name" value="EGF_LAM_2"/>
    <property type="match status" value="9"/>
</dbReference>
<feature type="disulfide bond" evidence="11">
    <location>
        <begin position="894"/>
        <end position="906"/>
    </location>
</feature>
<dbReference type="InterPro" id="IPR050440">
    <property type="entry name" value="Laminin/Netrin_ECM"/>
</dbReference>
<dbReference type="SMART" id="SM00180">
    <property type="entry name" value="EGF_Lam"/>
    <property type="match status" value="12"/>
</dbReference>
<dbReference type="FunFam" id="2.60.120.260:FF:000017">
    <property type="entry name" value="Laminin subunit alpha 2"/>
    <property type="match status" value="1"/>
</dbReference>
<feature type="signal peptide" evidence="12">
    <location>
        <begin position="1"/>
        <end position="19"/>
    </location>
</feature>
<dbReference type="FunFam" id="2.10.25.10:FF:000069">
    <property type="entry name" value="Laminin subunit alpha 1"/>
    <property type="match status" value="1"/>
</dbReference>
<feature type="disulfide bond" evidence="11">
    <location>
        <begin position="963"/>
        <end position="972"/>
    </location>
</feature>
<keyword evidence="7" id="KW-0084">Basement membrane</keyword>
<dbReference type="Gene3D" id="2.170.300.10">
    <property type="entry name" value="Tie2 ligand-binding domain superfamily"/>
    <property type="match status" value="1"/>
</dbReference>
<dbReference type="PROSITE" id="PS51115">
    <property type="entry name" value="LAMININ_IVA"/>
    <property type="match status" value="2"/>
</dbReference>
<dbReference type="Pfam" id="PF00053">
    <property type="entry name" value="EGF_laminin"/>
    <property type="match status" value="12"/>
</dbReference>
<feature type="disulfide bond" evidence="11">
    <location>
        <begin position="896"/>
        <end position="913"/>
    </location>
</feature>
<comment type="caution">
    <text evidence="11">Lacks conserved residue(s) required for the propagation of feature annotation.</text>
</comment>
<reference evidence="16 17" key="1">
    <citation type="journal article" date="2023" name="Mol. Biol. Evol.">
        <title>Genomics of Secondarily Temperate Adaptation in the Only Non-Antarctic Icefish.</title>
        <authorList>
            <person name="Rivera-Colon A.G."/>
            <person name="Rayamajhi N."/>
            <person name="Minhas B.F."/>
            <person name="Madrigal G."/>
            <person name="Bilyk K.T."/>
            <person name="Yoon V."/>
            <person name="Hune M."/>
            <person name="Gregory S."/>
            <person name="Cheng C.H.C."/>
            <person name="Catchen J.M."/>
        </authorList>
    </citation>
    <scope>NUCLEOTIDE SEQUENCE [LARGE SCALE GENOMIC DNA]</scope>
    <source>
        <strain evidence="16">JC2023a</strain>
    </source>
</reference>
<evidence type="ECO:0000256" key="6">
    <source>
        <dbReference type="ARBA" id="ARBA00022737"/>
    </source>
</evidence>
<evidence type="ECO:0000259" key="15">
    <source>
        <dbReference type="PROSITE" id="PS51117"/>
    </source>
</evidence>
<feature type="disulfide bond" evidence="11">
    <location>
        <begin position="915"/>
        <end position="924"/>
    </location>
</feature>
<dbReference type="InterPro" id="IPR000034">
    <property type="entry name" value="Laminin_IV"/>
</dbReference>
<evidence type="ECO:0008006" key="18">
    <source>
        <dbReference type="Google" id="ProtNLM"/>
    </source>
</evidence>
<evidence type="ECO:0000256" key="3">
    <source>
        <dbReference type="ARBA" id="ARBA00022525"/>
    </source>
</evidence>
<dbReference type="FunFam" id="2.10.25.10:FF:000094">
    <property type="entry name" value="Laminin subunit alpha-2"/>
    <property type="match status" value="1"/>
</dbReference>
<dbReference type="GO" id="GO:0009888">
    <property type="term" value="P:tissue development"/>
    <property type="evidence" value="ECO:0007669"/>
    <property type="project" value="TreeGrafter"/>
</dbReference>
<dbReference type="PRINTS" id="PR00011">
    <property type="entry name" value="EGFLAMININ"/>
</dbReference>
<feature type="disulfide bond" evidence="11">
    <location>
        <begin position="754"/>
        <end position="763"/>
    </location>
</feature>
<dbReference type="Proteomes" id="UP001335648">
    <property type="component" value="Unassembled WGS sequence"/>
</dbReference>
<dbReference type="Pfam" id="PF00052">
    <property type="entry name" value="Laminin_B"/>
    <property type="match status" value="2"/>
</dbReference>
<feature type="domain" description="Laminin EGF-like" evidence="13">
    <location>
        <begin position="990"/>
        <end position="1034"/>
    </location>
</feature>
<keyword evidence="10 11" id="KW-0424">Laminin EGF-like domain</keyword>
<evidence type="ECO:0000256" key="7">
    <source>
        <dbReference type="ARBA" id="ARBA00022869"/>
    </source>
</evidence>
<dbReference type="Pfam" id="PF00055">
    <property type="entry name" value="Laminin_N"/>
    <property type="match status" value="1"/>
</dbReference>
<dbReference type="FunFam" id="2.10.25.10:FF:000106">
    <property type="entry name" value="Heparan sulfate proteoglycan 2"/>
    <property type="match status" value="1"/>
</dbReference>
<evidence type="ECO:0000256" key="2">
    <source>
        <dbReference type="ARBA" id="ARBA00004302"/>
    </source>
</evidence>
<dbReference type="Gene3D" id="2.10.25.10">
    <property type="entry name" value="Laminin"/>
    <property type="match status" value="10"/>
</dbReference>
<feature type="disulfide bond" evidence="11">
    <location>
        <begin position="1037"/>
        <end position="1054"/>
    </location>
</feature>
<dbReference type="PROSITE" id="PS51117">
    <property type="entry name" value="LAMININ_NTER"/>
    <property type="match status" value="1"/>
</dbReference>
<feature type="domain" description="Laminin EGF-like" evidence="13">
    <location>
        <begin position="841"/>
        <end position="893"/>
    </location>
</feature>
<feature type="disulfide bond" evidence="11">
    <location>
        <begin position="1035"/>
        <end position="1047"/>
    </location>
</feature>
<feature type="disulfide bond" evidence="11">
    <location>
        <begin position="472"/>
        <end position="481"/>
    </location>
</feature>
<dbReference type="SMART" id="SM00281">
    <property type="entry name" value="LamB"/>
    <property type="match status" value="2"/>
</dbReference>
<name>A0AAN8B472_9TELE</name>
<keyword evidence="3" id="KW-0964">Secreted</keyword>
<evidence type="ECO:0000259" key="14">
    <source>
        <dbReference type="PROSITE" id="PS51115"/>
    </source>
</evidence>
<dbReference type="GO" id="GO:0034446">
    <property type="term" value="P:substrate adhesion-dependent cell spreading"/>
    <property type="evidence" value="ECO:0007669"/>
    <property type="project" value="UniProtKB-ARBA"/>
</dbReference>
<dbReference type="SMART" id="SM00181">
    <property type="entry name" value="EGF"/>
    <property type="match status" value="11"/>
</dbReference>
<dbReference type="FunFam" id="2.10.25.10:FF:000082">
    <property type="entry name" value="Laminin subunit alpha 1"/>
    <property type="match status" value="1"/>
</dbReference>
<dbReference type="EMBL" id="JAULUE010002066">
    <property type="protein sequence ID" value="KAK5877664.1"/>
    <property type="molecule type" value="Genomic_DNA"/>
</dbReference>
<comment type="function">
    <text evidence="1">Binding to cells via a high affinity receptor, laminin is thought to mediate the attachment, migration and organization of cells into tissues during embryonic development by interacting with other extracellular matrix components.</text>
</comment>
<organism evidence="16 17">
    <name type="scientific">Champsocephalus esox</name>
    <name type="common">pike icefish</name>
    <dbReference type="NCBI Taxonomy" id="159716"/>
    <lineage>
        <taxon>Eukaryota</taxon>
        <taxon>Metazoa</taxon>
        <taxon>Chordata</taxon>
        <taxon>Craniata</taxon>
        <taxon>Vertebrata</taxon>
        <taxon>Euteleostomi</taxon>
        <taxon>Actinopterygii</taxon>
        <taxon>Neopterygii</taxon>
        <taxon>Teleostei</taxon>
        <taxon>Neoteleostei</taxon>
        <taxon>Acanthomorphata</taxon>
        <taxon>Eupercaria</taxon>
        <taxon>Perciformes</taxon>
        <taxon>Notothenioidei</taxon>
        <taxon>Channichthyidae</taxon>
        <taxon>Champsocephalus</taxon>
    </lineage>
</organism>
<sequence>MKLLLLVMMVMVMVTKERAAAQQRGLFPAILNLASNAVISSNATCGDPEPEVYCKLVEHVPRRLIKNPHCSRCDANSLLTKERHPITKAIDGTNQWWQSPSIKNGRQFHWVTVTVDLKQIFQVAYIIIKAANSPRPGNWVLERSTDGLLFEPWQYYAISDSECLSHYNVTPRLGSPTYKRDTEVICTSYYSRLNPLEHGEIHTSLINGRPGADDLTSELLDFTSARFIRLRLQRIRTLNADLMTLSARDPREIDPIVTRRYYYSIKDISVGGMCICYGHAQSCPLDLVTKKLQCVCEHNTCGESCNQCCSGYHQQPWQPGTVTEGNTCEQCNCHNKAEDCFYNQTVSDWSLSLNSRGVREGGGVCVSCRQSTEGVNCENCAPTYYRLSEVSPYSDFPCVQCNCDLRGSNSSVCSRDDTTPGVSAGQCVCKTGFSGVLCDRCAFGFRDFPLCSRCECNLSGSINTDPCSTCVCKVNVMGSTCDLCRPGFYNLQNTHSAGCTHCHCFGVSDVCESSAWSTTQVRHTGGWLRPSESHHSQAVVHGNDLPAPNNSSGHAPHQLLTWAAPDSFLSNKLLSYGGFLNLSLFYDVPLDNEDHSLPAHCDIILEGNSRSLRLSPPPHLFLSELSERSVAVAMSPRQFIDMETGVMVTRDDLLTALANVTSLRVRVHLNNSADGPIRLSSVSLDVADSSSGDSVPAVAVETCECPWGYSGTSCEACLPGFYRVGGVLFGGNCIQCECNDHANKCNIHGVCEGCSHDTTGPNCDQCLPGLYGDPTEGTANDCQLCPCPLTSNSFSLTCVLEASGQVSCDQCQEGYTGSSCERCASGFHGNPQVVGGACVRCECNGNVDNQEAGNCNTVTGECLRCRGNTGGKHCEVCLPGYFGDAVHNKNCQVCGCDVGGALSGVCDDSTGQCVCRENVTGRTCERCQSGFFGLQSGRGCQSCSCSQSGSVSESCDEEGRCQCVEGVGGDRCDRCHHGYYGHHANSCTACTCDHTGGNCDPESGECTCPPHTEGLTCSRCETGYWGRDSTGCKPCSCSSAGSPAPQCDLTNGQCPCSEGFSGPSCDRCAPGHHGYPACTACGCDPAGTDEKFCNDTLKVCDCTHTGECVCKVGVTGRRCEECVSGRFSLSSLDSSGCSLCFCSGVSEECEEQGGLRRSTIPLAPPAALSLVHQSDLQAVVSGVYQQGDDSLLDTRQLIHNNGPLYWRLPPHCQGPQLMLYGGLLSYVITFYAEDGSGLSNQEPQLLMRGGAMRKLVIYTDVVAPGNGVSTPHAIRMTEHRWKYFNSVSERSVSRADFLSVLSDVEYVIVKASYGTHLQQSRISNVTMEMVVEAGPGEGGGARLIESCTCPTGYSGLSCQECSS</sequence>
<comment type="caution">
    <text evidence="16">The sequence shown here is derived from an EMBL/GenBank/DDBJ whole genome shotgun (WGS) entry which is preliminary data.</text>
</comment>
<keyword evidence="6" id="KW-0677">Repeat</keyword>
<feature type="disulfide bond" evidence="11">
    <location>
        <begin position="1008"/>
        <end position="1017"/>
    </location>
</feature>
<feature type="disulfide bond" evidence="11">
    <location>
        <begin position="865"/>
        <end position="874"/>
    </location>
</feature>
<gene>
    <name evidence="16" type="ORF">CesoFtcFv8_025148</name>
</gene>
<dbReference type="GO" id="GO:0048699">
    <property type="term" value="P:generation of neurons"/>
    <property type="evidence" value="ECO:0007669"/>
    <property type="project" value="UniProtKB-ARBA"/>
</dbReference>
<feature type="domain" description="Laminin N-terminal" evidence="15">
    <location>
        <begin position="22"/>
        <end position="273"/>
    </location>
</feature>
<keyword evidence="9" id="KW-0325">Glycoprotein</keyword>
<dbReference type="SMART" id="SM00136">
    <property type="entry name" value="LamNT"/>
    <property type="match status" value="1"/>
</dbReference>
<feature type="disulfide bond" evidence="11">
    <location>
        <begin position="877"/>
        <end position="891"/>
    </location>
</feature>
<feature type="disulfide bond" evidence="11">
    <location>
        <begin position="401"/>
        <end position="413"/>
    </location>
</feature>
<evidence type="ECO:0000313" key="17">
    <source>
        <dbReference type="Proteomes" id="UP001335648"/>
    </source>
</evidence>
<dbReference type="FunFam" id="2.10.25.10:FF:000011">
    <property type="entry name" value="Cadherin EGF LAG seven-pass G-type receptor"/>
    <property type="match status" value="1"/>
</dbReference>
<feature type="domain" description="Laminin EGF-like" evidence="13">
    <location>
        <begin position="785"/>
        <end position="840"/>
    </location>
</feature>
<evidence type="ECO:0000313" key="16">
    <source>
        <dbReference type="EMBL" id="KAK5877664.1"/>
    </source>
</evidence>
<feature type="domain" description="Laminin EGF-like" evidence="13">
    <location>
        <begin position="736"/>
        <end position="784"/>
    </location>
</feature>
<feature type="disulfide bond" evidence="11">
    <location>
        <begin position="811"/>
        <end position="820"/>
    </location>
</feature>
<evidence type="ECO:0000256" key="9">
    <source>
        <dbReference type="ARBA" id="ARBA00023180"/>
    </source>
</evidence>
<protein>
    <recommendedName>
        <fullName evidence="18">Laminin, alpha 1</fullName>
    </recommendedName>
</protein>
<feature type="chain" id="PRO_5042900465" description="Laminin, alpha 1" evidence="12">
    <location>
        <begin position="20"/>
        <end position="1363"/>
    </location>
</feature>